<name>A0A0C2MZX6_THEKT</name>
<comment type="caution">
    <text evidence="1">The sequence shown here is derived from an EMBL/GenBank/DDBJ whole genome shotgun (WGS) entry which is preliminary data.</text>
</comment>
<dbReference type="AlphaFoldDB" id="A0A0C2MZX6"/>
<sequence length="115" mass="13283">MNHREPEAPVQDEPAMPEFNLTLLDALHVAQRVWKKVGKSTIRNYFEKAEFIQEDLYVQTKRCTGKGRSSCLTFYEADERLSTGGFFTLEEIAEEMLCNDDITIEKEVVSFEEAQ</sequence>
<dbReference type="Proteomes" id="UP000031668">
    <property type="component" value="Unassembled WGS sequence"/>
</dbReference>
<protein>
    <submittedName>
        <fullName evidence="1">Uncharacterized protein</fullName>
    </submittedName>
</protein>
<organism evidence="1 2">
    <name type="scientific">Thelohanellus kitauei</name>
    <name type="common">Myxosporean</name>
    <dbReference type="NCBI Taxonomy" id="669202"/>
    <lineage>
        <taxon>Eukaryota</taxon>
        <taxon>Metazoa</taxon>
        <taxon>Cnidaria</taxon>
        <taxon>Myxozoa</taxon>
        <taxon>Myxosporea</taxon>
        <taxon>Bivalvulida</taxon>
        <taxon>Platysporina</taxon>
        <taxon>Myxobolidae</taxon>
        <taxon>Thelohanellus</taxon>
    </lineage>
</organism>
<dbReference type="EMBL" id="JWZT01003288">
    <property type="protein sequence ID" value="KII67167.1"/>
    <property type="molecule type" value="Genomic_DNA"/>
</dbReference>
<reference evidence="1 2" key="1">
    <citation type="journal article" date="2014" name="Genome Biol. Evol.">
        <title>The genome of the myxosporean Thelohanellus kitauei shows adaptations to nutrient acquisition within its fish host.</title>
        <authorList>
            <person name="Yang Y."/>
            <person name="Xiong J."/>
            <person name="Zhou Z."/>
            <person name="Huo F."/>
            <person name="Miao W."/>
            <person name="Ran C."/>
            <person name="Liu Y."/>
            <person name="Zhang J."/>
            <person name="Feng J."/>
            <person name="Wang M."/>
            <person name="Wang M."/>
            <person name="Wang L."/>
            <person name="Yao B."/>
        </authorList>
    </citation>
    <scope>NUCLEOTIDE SEQUENCE [LARGE SCALE GENOMIC DNA]</scope>
    <source>
        <strain evidence="1">Wuqing</strain>
    </source>
</reference>
<dbReference type="OrthoDB" id="9909311at2759"/>
<keyword evidence="2" id="KW-1185">Reference proteome</keyword>
<accession>A0A0C2MZX6</accession>
<evidence type="ECO:0000313" key="2">
    <source>
        <dbReference type="Proteomes" id="UP000031668"/>
    </source>
</evidence>
<evidence type="ECO:0000313" key="1">
    <source>
        <dbReference type="EMBL" id="KII67167.1"/>
    </source>
</evidence>
<proteinExistence type="predicted"/>
<gene>
    <name evidence="1" type="ORF">RF11_11222</name>
</gene>